<evidence type="ECO:0000313" key="3">
    <source>
        <dbReference type="EMBL" id="KAK4449640.1"/>
    </source>
</evidence>
<dbReference type="PANTHER" id="PTHR36854">
    <property type="entry name" value="CHROMOSOME 9, WHOLE GENOME SHOTGUN SEQUENCE"/>
    <property type="match status" value="1"/>
</dbReference>
<evidence type="ECO:0000256" key="2">
    <source>
        <dbReference type="SAM" id="SignalP"/>
    </source>
</evidence>
<proteinExistence type="predicted"/>
<keyword evidence="2" id="KW-0732">Signal</keyword>
<sequence>MTRIHHLVFLLFSFLISLSVAANSPTSFCKCICLTNSTIISLTPKPGVTDLCSICNRSFCAGYRLPICKDIEEAQIKTDCFQRDSAKDRVIVWAFMLGTMGLLGWAGLRRLVEANKGAAGGWLNGVMGGGRGTRLFGRVRGGGQAAAGAAYSPLDEPRAGEGRGAG</sequence>
<dbReference type="PANTHER" id="PTHR36854:SF1">
    <property type="entry name" value="TRANSMEMBRANE PROTEIN"/>
    <property type="match status" value="1"/>
</dbReference>
<accession>A0AAV9GNX0</accession>
<reference evidence="3" key="2">
    <citation type="submission" date="2023-05" db="EMBL/GenBank/DDBJ databases">
        <authorList>
            <consortium name="Lawrence Berkeley National Laboratory"/>
            <person name="Steindorff A."/>
            <person name="Hensen N."/>
            <person name="Bonometti L."/>
            <person name="Westerberg I."/>
            <person name="Brannstrom I.O."/>
            <person name="Guillou S."/>
            <person name="Cros-Aarteil S."/>
            <person name="Calhoun S."/>
            <person name="Haridas S."/>
            <person name="Kuo A."/>
            <person name="Mondo S."/>
            <person name="Pangilinan J."/>
            <person name="Riley R."/>
            <person name="Labutti K."/>
            <person name="Andreopoulos B."/>
            <person name="Lipzen A."/>
            <person name="Chen C."/>
            <person name="Yanf M."/>
            <person name="Daum C."/>
            <person name="Ng V."/>
            <person name="Clum A."/>
            <person name="Ohm R."/>
            <person name="Martin F."/>
            <person name="Silar P."/>
            <person name="Natvig D."/>
            <person name="Lalanne C."/>
            <person name="Gautier V."/>
            <person name="Ament-Velasquez S.L."/>
            <person name="Kruys A."/>
            <person name="Hutchinson M.I."/>
            <person name="Powell A.J."/>
            <person name="Barry K."/>
            <person name="Miller A.N."/>
            <person name="Grigoriev I.V."/>
            <person name="Debuchy R."/>
            <person name="Gladieux P."/>
            <person name="Thoren M.H."/>
            <person name="Johannesson H."/>
        </authorList>
    </citation>
    <scope>NUCLEOTIDE SEQUENCE</scope>
    <source>
        <strain evidence="3">PSN243</strain>
    </source>
</reference>
<gene>
    <name evidence="3" type="ORF">QBC34DRAFT_438076</name>
</gene>
<dbReference type="Proteomes" id="UP001321760">
    <property type="component" value="Unassembled WGS sequence"/>
</dbReference>
<feature type="signal peptide" evidence="2">
    <location>
        <begin position="1"/>
        <end position="21"/>
    </location>
</feature>
<name>A0AAV9GNX0_9PEZI</name>
<keyword evidence="1" id="KW-1133">Transmembrane helix</keyword>
<dbReference type="AlphaFoldDB" id="A0AAV9GNX0"/>
<protein>
    <submittedName>
        <fullName evidence="3">Uncharacterized protein</fullName>
    </submittedName>
</protein>
<keyword evidence="4" id="KW-1185">Reference proteome</keyword>
<dbReference type="EMBL" id="MU865936">
    <property type="protein sequence ID" value="KAK4449640.1"/>
    <property type="molecule type" value="Genomic_DNA"/>
</dbReference>
<keyword evidence="1" id="KW-0812">Transmembrane</keyword>
<feature type="transmembrane region" description="Helical" evidence="1">
    <location>
        <begin position="90"/>
        <end position="108"/>
    </location>
</feature>
<feature type="chain" id="PRO_5043956389" evidence="2">
    <location>
        <begin position="22"/>
        <end position="166"/>
    </location>
</feature>
<reference evidence="3" key="1">
    <citation type="journal article" date="2023" name="Mol. Phylogenet. Evol.">
        <title>Genome-scale phylogeny and comparative genomics of the fungal order Sordariales.</title>
        <authorList>
            <person name="Hensen N."/>
            <person name="Bonometti L."/>
            <person name="Westerberg I."/>
            <person name="Brannstrom I.O."/>
            <person name="Guillou S."/>
            <person name="Cros-Aarteil S."/>
            <person name="Calhoun S."/>
            <person name="Haridas S."/>
            <person name="Kuo A."/>
            <person name="Mondo S."/>
            <person name="Pangilinan J."/>
            <person name="Riley R."/>
            <person name="LaButti K."/>
            <person name="Andreopoulos B."/>
            <person name="Lipzen A."/>
            <person name="Chen C."/>
            <person name="Yan M."/>
            <person name="Daum C."/>
            <person name="Ng V."/>
            <person name="Clum A."/>
            <person name="Steindorff A."/>
            <person name="Ohm R.A."/>
            <person name="Martin F."/>
            <person name="Silar P."/>
            <person name="Natvig D.O."/>
            <person name="Lalanne C."/>
            <person name="Gautier V."/>
            <person name="Ament-Velasquez S.L."/>
            <person name="Kruys A."/>
            <person name="Hutchinson M.I."/>
            <person name="Powell A.J."/>
            <person name="Barry K."/>
            <person name="Miller A.N."/>
            <person name="Grigoriev I.V."/>
            <person name="Debuchy R."/>
            <person name="Gladieux P."/>
            <person name="Hiltunen Thoren M."/>
            <person name="Johannesson H."/>
        </authorList>
    </citation>
    <scope>NUCLEOTIDE SEQUENCE</scope>
    <source>
        <strain evidence="3">PSN243</strain>
    </source>
</reference>
<keyword evidence="1" id="KW-0472">Membrane</keyword>
<comment type="caution">
    <text evidence="3">The sequence shown here is derived from an EMBL/GenBank/DDBJ whole genome shotgun (WGS) entry which is preliminary data.</text>
</comment>
<organism evidence="3 4">
    <name type="scientific">Podospora aff. communis PSN243</name>
    <dbReference type="NCBI Taxonomy" id="3040156"/>
    <lineage>
        <taxon>Eukaryota</taxon>
        <taxon>Fungi</taxon>
        <taxon>Dikarya</taxon>
        <taxon>Ascomycota</taxon>
        <taxon>Pezizomycotina</taxon>
        <taxon>Sordariomycetes</taxon>
        <taxon>Sordariomycetidae</taxon>
        <taxon>Sordariales</taxon>
        <taxon>Podosporaceae</taxon>
        <taxon>Podospora</taxon>
    </lineage>
</organism>
<evidence type="ECO:0000256" key="1">
    <source>
        <dbReference type="SAM" id="Phobius"/>
    </source>
</evidence>
<evidence type="ECO:0000313" key="4">
    <source>
        <dbReference type="Proteomes" id="UP001321760"/>
    </source>
</evidence>